<comment type="caution">
    <text evidence="6">The sequence shown here is derived from an EMBL/GenBank/DDBJ whole genome shotgun (WGS) entry which is preliminary data.</text>
</comment>
<dbReference type="GO" id="GO:0051082">
    <property type="term" value="F:unfolded protein binding"/>
    <property type="evidence" value="ECO:0007669"/>
    <property type="project" value="TreeGrafter"/>
</dbReference>
<gene>
    <name evidence="3" type="primary">grpE</name>
    <name evidence="6" type="ORF">A2494_02725</name>
</gene>
<evidence type="ECO:0000313" key="7">
    <source>
        <dbReference type="Proteomes" id="UP000178106"/>
    </source>
</evidence>
<evidence type="ECO:0000256" key="5">
    <source>
        <dbReference type="SAM" id="MobiDB-lite"/>
    </source>
</evidence>
<dbReference type="Pfam" id="PF01025">
    <property type="entry name" value="GrpE"/>
    <property type="match status" value="1"/>
</dbReference>
<dbReference type="EMBL" id="MHLU01000028">
    <property type="protein sequence ID" value="OGZ20181.1"/>
    <property type="molecule type" value="Genomic_DNA"/>
</dbReference>
<accession>A0A1G2E4J8</accession>
<dbReference type="Proteomes" id="UP000178106">
    <property type="component" value="Unassembled WGS sequence"/>
</dbReference>
<reference evidence="6 7" key="1">
    <citation type="journal article" date="2016" name="Nat. Commun.">
        <title>Thousands of microbial genomes shed light on interconnected biogeochemical processes in an aquifer system.</title>
        <authorList>
            <person name="Anantharaman K."/>
            <person name="Brown C.T."/>
            <person name="Hug L.A."/>
            <person name="Sharon I."/>
            <person name="Castelle C.J."/>
            <person name="Probst A.J."/>
            <person name="Thomas B.C."/>
            <person name="Singh A."/>
            <person name="Wilkins M.J."/>
            <person name="Karaoz U."/>
            <person name="Brodie E.L."/>
            <person name="Williams K.H."/>
            <person name="Hubbard S.S."/>
            <person name="Banfield J.F."/>
        </authorList>
    </citation>
    <scope>NUCLEOTIDE SEQUENCE [LARGE SCALE GENOMIC DNA]</scope>
</reference>
<dbReference type="HAMAP" id="MF_01151">
    <property type="entry name" value="GrpE"/>
    <property type="match status" value="1"/>
</dbReference>
<keyword evidence="2 3" id="KW-0143">Chaperone</keyword>
<evidence type="ECO:0000256" key="2">
    <source>
        <dbReference type="ARBA" id="ARBA00023186"/>
    </source>
</evidence>
<dbReference type="InterPro" id="IPR000740">
    <property type="entry name" value="GrpE"/>
</dbReference>
<keyword evidence="3" id="KW-0963">Cytoplasm</keyword>
<dbReference type="SUPFAM" id="SSF58014">
    <property type="entry name" value="Coiled-coil domain of nucleotide exchange factor GrpE"/>
    <property type="match status" value="1"/>
</dbReference>
<evidence type="ECO:0000256" key="3">
    <source>
        <dbReference type="HAMAP-Rule" id="MF_01151"/>
    </source>
</evidence>
<dbReference type="Gene3D" id="2.30.22.10">
    <property type="entry name" value="Head domain of nucleotide exchange factor GrpE"/>
    <property type="match status" value="1"/>
</dbReference>
<dbReference type="CDD" id="cd00446">
    <property type="entry name" value="GrpE"/>
    <property type="match status" value="1"/>
</dbReference>
<feature type="region of interest" description="Disordered" evidence="5">
    <location>
        <begin position="1"/>
        <end position="21"/>
    </location>
</feature>
<sequence>MDDNKKTDTNGDENEINLGGGVDIVQSAESIDDVEIESYNDDVLIEDDLTPQDQMKKLREKLRECVKEKQEYLDGWQRSKADFINYRKREEESKGEFLKFAREGLITDLLPALESFHMAFANKEAWGKVDPSWRTGVEYIHTQLIQILGSHGLTEINPVNEEFDPTIHTAVGHIETDDKSKYHKIGEVLQLGYRLNGKLISSPKVKIFGEKDDSNVTSDEKSK</sequence>
<dbReference type="GO" id="GO:0000774">
    <property type="term" value="F:adenyl-nucleotide exchange factor activity"/>
    <property type="evidence" value="ECO:0007669"/>
    <property type="project" value="InterPro"/>
</dbReference>
<evidence type="ECO:0000256" key="1">
    <source>
        <dbReference type="ARBA" id="ARBA00009054"/>
    </source>
</evidence>
<evidence type="ECO:0000313" key="6">
    <source>
        <dbReference type="EMBL" id="OGZ20181.1"/>
    </source>
</evidence>
<dbReference type="PANTHER" id="PTHR21237">
    <property type="entry name" value="GRPE PROTEIN"/>
    <property type="match status" value="1"/>
</dbReference>
<comment type="subunit">
    <text evidence="3">Homodimer.</text>
</comment>
<dbReference type="GO" id="GO:0042803">
    <property type="term" value="F:protein homodimerization activity"/>
    <property type="evidence" value="ECO:0007669"/>
    <property type="project" value="InterPro"/>
</dbReference>
<dbReference type="PANTHER" id="PTHR21237:SF23">
    <property type="entry name" value="GRPE PROTEIN HOMOLOG, MITOCHONDRIAL"/>
    <property type="match status" value="1"/>
</dbReference>
<dbReference type="AlphaFoldDB" id="A0A1G2E4J8"/>
<evidence type="ECO:0000256" key="4">
    <source>
        <dbReference type="RuleBase" id="RU004478"/>
    </source>
</evidence>
<dbReference type="SUPFAM" id="SSF51064">
    <property type="entry name" value="Head domain of nucleotide exchange factor GrpE"/>
    <property type="match status" value="1"/>
</dbReference>
<dbReference type="Gene3D" id="3.90.20.20">
    <property type="match status" value="1"/>
</dbReference>
<keyword evidence="3" id="KW-0346">Stress response</keyword>
<comment type="function">
    <text evidence="3">Participates actively in the response to hyperosmotic and heat shock by preventing the aggregation of stress-denatured proteins, in association with DnaK and GrpE. It is the nucleotide exchange factor for DnaK and may function as a thermosensor. Unfolded proteins bind initially to DnaJ; upon interaction with the DnaJ-bound protein, DnaK hydrolyzes its bound ATP, resulting in the formation of a stable complex. GrpE releases ADP from DnaK; ATP binding to DnaK triggers the release of the substrate protein, thus completing the reaction cycle. Several rounds of ATP-dependent interactions between DnaJ, DnaK and GrpE are required for fully efficient folding.</text>
</comment>
<proteinExistence type="inferred from homology"/>
<comment type="subcellular location">
    <subcellularLocation>
        <location evidence="3">Cytoplasm</location>
    </subcellularLocation>
</comment>
<name>A0A1G2E4J8_9BACT</name>
<dbReference type="PRINTS" id="PR00773">
    <property type="entry name" value="GRPEPROTEIN"/>
</dbReference>
<dbReference type="GO" id="GO:0005737">
    <property type="term" value="C:cytoplasm"/>
    <property type="evidence" value="ECO:0007669"/>
    <property type="project" value="UniProtKB-SubCell"/>
</dbReference>
<comment type="similarity">
    <text evidence="1 3 4">Belongs to the GrpE family.</text>
</comment>
<organism evidence="6 7">
    <name type="scientific">Candidatus Lloydbacteria bacterium RIFOXYC12_FULL_46_25</name>
    <dbReference type="NCBI Taxonomy" id="1798670"/>
    <lineage>
        <taxon>Bacteria</taxon>
        <taxon>Candidatus Lloydiibacteriota</taxon>
    </lineage>
</organism>
<dbReference type="GO" id="GO:0051087">
    <property type="term" value="F:protein-folding chaperone binding"/>
    <property type="evidence" value="ECO:0007669"/>
    <property type="project" value="InterPro"/>
</dbReference>
<dbReference type="GO" id="GO:0006457">
    <property type="term" value="P:protein folding"/>
    <property type="evidence" value="ECO:0007669"/>
    <property type="project" value="InterPro"/>
</dbReference>
<dbReference type="InterPro" id="IPR013805">
    <property type="entry name" value="GrpE_CC"/>
</dbReference>
<protein>
    <recommendedName>
        <fullName evidence="3">Protein GrpE</fullName>
    </recommendedName>
    <alternativeName>
        <fullName evidence="3">HSP-70 cofactor</fullName>
    </alternativeName>
</protein>
<dbReference type="InterPro" id="IPR009012">
    <property type="entry name" value="GrpE_head"/>
</dbReference>